<dbReference type="InterPro" id="IPR004838">
    <property type="entry name" value="NHTrfase_class1_PyrdxlP-BS"/>
</dbReference>
<feature type="domain" description="Aminotransferase class I/classII large" evidence="1">
    <location>
        <begin position="22"/>
        <end position="354"/>
    </location>
</feature>
<dbReference type="PANTHER" id="PTHR43510">
    <property type="entry name" value="AMINOTRANSFERASE FUNCTION, HYPOTHETICAL (EUROFUNG)"/>
    <property type="match status" value="1"/>
</dbReference>
<dbReference type="GO" id="GO:0003824">
    <property type="term" value="F:catalytic activity"/>
    <property type="evidence" value="ECO:0007669"/>
    <property type="project" value="InterPro"/>
</dbReference>
<evidence type="ECO:0000313" key="2">
    <source>
        <dbReference type="EMBL" id="CAB4652717.1"/>
    </source>
</evidence>
<dbReference type="InterPro" id="IPR015424">
    <property type="entry name" value="PyrdxlP-dep_Trfase"/>
</dbReference>
<proteinExistence type="predicted"/>
<dbReference type="AlphaFoldDB" id="A0A6J6KSG8"/>
<gene>
    <name evidence="2" type="ORF">UFOPK2171_00741</name>
</gene>
<accession>A0A6J6KSG8</accession>
<dbReference type="GO" id="GO:0030170">
    <property type="term" value="F:pyridoxal phosphate binding"/>
    <property type="evidence" value="ECO:0007669"/>
    <property type="project" value="InterPro"/>
</dbReference>
<dbReference type="InterPro" id="IPR015421">
    <property type="entry name" value="PyrdxlP-dep_Trfase_major"/>
</dbReference>
<dbReference type="PROSITE" id="PS00105">
    <property type="entry name" value="AA_TRANSFER_CLASS_1"/>
    <property type="match status" value="1"/>
</dbReference>
<dbReference type="Gene3D" id="3.90.1150.10">
    <property type="entry name" value="Aspartate Aminotransferase, domain 1"/>
    <property type="match status" value="1"/>
</dbReference>
<dbReference type="CDD" id="cd00609">
    <property type="entry name" value="AAT_like"/>
    <property type="match status" value="1"/>
</dbReference>
<reference evidence="2" key="1">
    <citation type="submission" date="2020-05" db="EMBL/GenBank/DDBJ databases">
        <authorList>
            <person name="Chiriac C."/>
            <person name="Salcher M."/>
            <person name="Ghai R."/>
            <person name="Kavagutti S V."/>
        </authorList>
    </citation>
    <scope>NUCLEOTIDE SEQUENCE</scope>
</reference>
<sequence>MRFKPFELERYFAKYEFSAKYLLSSSDCDGLLQSDVLDLADAQSRELWDNLTLGYTESGGHPLLKDEIAKMYQGITPDDVLTVVPEEGIYLALNCILKSGDHVICTFPGYQSLYEIAEGIGCEVTKWELNEARGWALDLDFLKSQIKSNTKLLVVNFPHNPTGYTPTLLEFQEIMDIAREHNIFVLSDEMYRYMEFDAADRLPSASEVYENAVSLFGVSKALGLAGLRVGWVTTKNKELLSRMVTYKDFTTICGSAPSEILALIALRNSELIVSRNLDTIKTNLGLLDTFFEGQDLFSWIKPRAGSIAFPRINGNRSSLAFCETLVAETGIMLLPSTVYGFGDNHFRLGFGRKNMPEVLDKFSEYLSSAKV</sequence>
<dbReference type="PANTHER" id="PTHR43510:SF1">
    <property type="entry name" value="AMINOTRANSFERASE FUNCTION, HYPOTHETICAL (EUROFUNG)"/>
    <property type="match status" value="1"/>
</dbReference>
<dbReference type="SUPFAM" id="SSF53383">
    <property type="entry name" value="PLP-dependent transferases"/>
    <property type="match status" value="1"/>
</dbReference>
<organism evidence="2">
    <name type="scientific">freshwater metagenome</name>
    <dbReference type="NCBI Taxonomy" id="449393"/>
    <lineage>
        <taxon>unclassified sequences</taxon>
        <taxon>metagenomes</taxon>
        <taxon>ecological metagenomes</taxon>
    </lineage>
</organism>
<name>A0A6J6KSG8_9ZZZZ</name>
<dbReference type="EMBL" id="CAEZWD010000094">
    <property type="protein sequence ID" value="CAB4652717.1"/>
    <property type="molecule type" value="Genomic_DNA"/>
</dbReference>
<dbReference type="InterPro" id="IPR004839">
    <property type="entry name" value="Aminotransferase_I/II_large"/>
</dbReference>
<evidence type="ECO:0000259" key="1">
    <source>
        <dbReference type="Pfam" id="PF00155"/>
    </source>
</evidence>
<dbReference type="InterPro" id="IPR015422">
    <property type="entry name" value="PyrdxlP-dep_Trfase_small"/>
</dbReference>
<dbReference type="Pfam" id="PF00155">
    <property type="entry name" value="Aminotran_1_2"/>
    <property type="match status" value="1"/>
</dbReference>
<protein>
    <submittedName>
        <fullName evidence="2">Unannotated protein</fullName>
    </submittedName>
</protein>
<dbReference type="Gene3D" id="3.40.640.10">
    <property type="entry name" value="Type I PLP-dependent aspartate aminotransferase-like (Major domain)"/>
    <property type="match status" value="1"/>
</dbReference>